<keyword evidence="2" id="KW-1185">Reference proteome</keyword>
<comment type="caution">
    <text evidence="1">The sequence shown here is derived from an EMBL/GenBank/DDBJ whole genome shotgun (WGS) entry which is preliminary data.</text>
</comment>
<name>A0ABV3G1W0_9NOCA</name>
<proteinExistence type="predicted"/>
<dbReference type="RefSeq" id="WP_357788162.1">
    <property type="nucleotide sequence ID" value="NZ_JBFAKC010000016.1"/>
</dbReference>
<dbReference type="EMBL" id="JBFAKC010000016">
    <property type="protein sequence ID" value="MEV0711613.1"/>
    <property type="molecule type" value="Genomic_DNA"/>
</dbReference>
<evidence type="ECO:0008006" key="3">
    <source>
        <dbReference type="Google" id="ProtNLM"/>
    </source>
</evidence>
<sequence length="213" mass="22158">MKDSPTARSSTLAGLARVLDVPVDRIAYLAEVPADDIAGLRRQIGDLLFDSTAPGLGKIAAATRVIPPAIAAKVITRNKSALMTAHMAAVMDTPRAIATAKRLPPDYLAEVATHLDLSRSSALIGGLPDDLVVTVARSLADRQDWITLSAMIEIATDAHLARCLDALDAGEIVAAASLIAGSDASARVIALVSEPLATQLRDVVDTPPPTVES</sequence>
<organism evidence="1 2">
    <name type="scientific">Nocardia aurea</name>
    <dbReference type="NCBI Taxonomy" id="2144174"/>
    <lineage>
        <taxon>Bacteria</taxon>
        <taxon>Bacillati</taxon>
        <taxon>Actinomycetota</taxon>
        <taxon>Actinomycetes</taxon>
        <taxon>Mycobacteriales</taxon>
        <taxon>Nocardiaceae</taxon>
        <taxon>Nocardia</taxon>
    </lineage>
</organism>
<gene>
    <name evidence="1" type="ORF">AB0I48_29055</name>
</gene>
<reference evidence="1 2" key="1">
    <citation type="submission" date="2024-06" db="EMBL/GenBank/DDBJ databases">
        <title>The Natural Products Discovery Center: Release of the First 8490 Sequenced Strains for Exploring Actinobacteria Biosynthetic Diversity.</title>
        <authorList>
            <person name="Kalkreuter E."/>
            <person name="Kautsar S.A."/>
            <person name="Yang D."/>
            <person name="Bader C.D."/>
            <person name="Teijaro C.N."/>
            <person name="Fluegel L."/>
            <person name="Davis C.M."/>
            <person name="Simpson J.R."/>
            <person name="Lauterbach L."/>
            <person name="Steele A.D."/>
            <person name="Gui C."/>
            <person name="Meng S."/>
            <person name="Li G."/>
            <person name="Viehrig K."/>
            <person name="Ye F."/>
            <person name="Su P."/>
            <person name="Kiefer A.F."/>
            <person name="Nichols A."/>
            <person name="Cepeda A.J."/>
            <person name="Yan W."/>
            <person name="Fan B."/>
            <person name="Jiang Y."/>
            <person name="Adhikari A."/>
            <person name="Zheng C.-J."/>
            <person name="Schuster L."/>
            <person name="Cowan T.M."/>
            <person name="Smanski M.J."/>
            <person name="Chevrette M.G."/>
            <person name="De Carvalho L.P.S."/>
            <person name="Shen B."/>
        </authorList>
    </citation>
    <scope>NUCLEOTIDE SEQUENCE [LARGE SCALE GENOMIC DNA]</scope>
    <source>
        <strain evidence="1 2">NPDC050403</strain>
    </source>
</reference>
<evidence type="ECO:0000313" key="1">
    <source>
        <dbReference type="EMBL" id="MEV0711613.1"/>
    </source>
</evidence>
<accession>A0ABV3G1W0</accession>
<evidence type="ECO:0000313" key="2">
    <source>
        <dbReference type="Proteomes" id="UP001551695"/>
    </source>
</evidence>
<protein>
    <recommendedName>
        <fullName evidence="3">DUF2336 domain-containing protein</fullName>
    </recommendedName>
</protein>
<dbReference type="Proteomes" id="UP001551695">
    <property type="component" value="Unassembled WGS sequence"/>
</dbReference>